<feature type="transmembrane region" description="Helical" evidence="1">
    <location>
        <begin position="38"/>
        <end position="59"/>
    </location>
</feature>
<dbReference type="EMBL" id="LBXD01000006">
    <property type="protein sequence ID" value="KKR23842.1"/>
    <property type="molecule type" value="Genomic_DNA"/>
</dbReference>
<proteinExistence type="predicted"/>
<sequence length="65" mass="7314">MMLPTKIPTHQKGGWLYFLFGWIIFTLISSLFEGLFFLDLVALVFLVALIIEVVANLLGKNKSGQ</sequence>
<dbReference type="AlphaFoldDB" id="A0A0G0SDU7"/>
<evidence type="ECO:0000313" key="2">
    <source>
        <dbReference type="EMBL" id="KKR23842.1"/>
    </source>
</evidence>
<keyword evidence="1" id="KW-0472">Membrane</keyword>
<dbReference type="Proteomes" id="UP000034764">
    <property type="component" value="Unassembled WGS sequence"/>
</dbReference>
<evidence type="ECO:0000313" key="3">
    <source>
        <dbReference type="Proteomes" id="UP000034764"/>
    </source>
</evidence>
<name>A0A0G0SDU7_9BACT</name>
<reference evidence="2 3" key="1">
    <citation type="journal article" date="2015" name="Nature">
        <title>rRNA introns, odd ribosomes, and small enigmatic genomes across a large radiation of phyla.</title>
        <authorList>
            <person name="Brown C.T."/>
            <person name="Hug L.A."/>
            <person name="Thomas B.C."/>
            <person name="Sharon I."/>
            <person name="Castelle C.J."/>
            <person name="Singh A."/>
            <person name="Wilkins M.J."/>
            <person name="Williams K.H."/>
            <person name="Banfield J.F."/>
        </authorList>
    </citation>
    <scope>NUCLEOTIDE SEQUENCE [LARGE SCALE GENOMIC DNA]</scope>
</reference>
<gene>
    <name evidence="2" type="ORF">UT53_C0006G0012</name>
</gene>
<feature type="transmembrane region" description="Helical" evidence="1">
    <location>
        <begin position="12"/>
        <end position="32"/>
    </location>
</feature>
<organism evidence="2 3">
    <name type="scientific">Candidatus Yanofskybacteria bacterium GW2011_GWD2_39_48</name>
    <dbReference type="NCBI Taxonomy" id="1619031"/>
    <lineage>
        <taxon>Bacteria</taxon>
        <taxon>Candidatus Yanofskyibacteriota</taxon>
    </lineage>
</organism>
<keyword evidence="1" id="KW-0812">Transmembrane</keyword>
<keyword evidence="1" id="KW-1133">Transmembrane helix</keyword>
<comment type="caution">
    <text evidence="2">The sequence shown here is derived from an EMBL/GenBank/DDBJ whole genome shotgun (WGS) entry which is preliminary data.</text>
</comment>
<protein>
    <submittedName>
        <fullName evidence="2">Uncharacterized protein</fullName>
    </submittedName>
</protein>
<accession>A0A0G0SDU7</accession>
<evidence type="ECO:0000256" key="1">
    <source>
        <dbReference type="SAM" id="Phobius"/>
    </source>
</evidence>